<evidence type="ECO:0000313" key="2">
    <source>
        <dbReference type="EMBL" id="QWG03172.1"/>
    </source>
</evidence>
<dbReference type="PANTHER" id="PTHR36417">
    <property type="entry name" value="SELENOPROTEIN DOMAIN PROTEIN (AFU_ORTHOLOGUE AFUA_1G05220)"/>
    <property type="match status" value="1"/>
</dbReference>
<evidence type="ECO:0000313" key="3">
    <source>
        <dbReference type="Proteomes" id="UP000678679"/>
    </source>
</evidence>
<sequence length="90" mass="10447">MEKIKISIEFCTLCHWTPRAVWMTQELLYTFQNDVAEVKLIPTDGGVFRISVDDEVVWDRKESGFPEPKAVKQKIRDVIDPKRSLGHSDK</sequence>
<dbReference type="Pfam" id="PF10262">
    <property type="entry name" value="Rdx"/>
    <property type="match status" value="1"/>
</dbReference>
<name>A0AAX1NAS8_9BACT</name>
<dbReference type="SUPFAM" id="SSF52833">
    <property type="entry name" value="Thioredoxin-like"/>
    <property type="match status" value="1"/>
</dbReference>
<keyword evidence="3" id="KW-1185">Reference proteome</keyword>
<reference evidence="2 3" key="1">
    <citation type="submission" date="2021-05" db="EMBL/GenBank/DDBJ databases">
        <title>Comparative genomic studies on the polysaccharide-degrading batcterial strains of the Flammeovirga genus.</title>
        <authorList>
            <person name="Zewei F."/>
            <person name="Zheng Z."/>
            <person name="Yu L."/>
            <person name="Ruyue G."/>
            <person name="Yanhong M."/>
            <person name="Yuanyuan C."/>
            <person name="Jingyan G."/>
            <person name="Wenjun H."/>
        </authorList>
    </citation>
    <scope>NUCLEOTIDE SEQUENCE [LARGE SCALE GENOMIC DNA]</scope>
    <source>
        <strain evidence="2 3">NBRC:100898</strain>
    </source>
</reference>
<proteinExistence type="predicted"/>
<protein>
    <submittedName>
        <fullName evidence="2">SelT/SelW/SelH family protein</fullName>
    </submittedName>
</protein>
<dbReference type="Gene3D" id="3.40.30.10">
    <property type="entry name" value="Glutaredoxin"/>
    <property type="match status" value="1"/>
</dbReference>
<dbReference type="PANTHER" id="PTHR36417:SF2">
    <property type="entry name" value="SELENOPROTEIN DOMAIN PROTEIN (AFU_ORTHOLOGUE AFUA_1G05220)"/>
    <property type="match status" value="1"/>
</dbReference>
<gene>
    <name evidence="2" type="ORF">KMW28_06215</name>
</gene>
<accession>A0AAX1NAS8</accession>
<dbReference type="Proteomes" id="UP000678679">
    <property type="component" value="Chromosome 1"/>
</dbReference>
<dbReference type="RefSeq" id="WP_066213189.1">
    <property type="nucleotide sequence ID" value="NZ_CP076132.1"/>
</dbReference>
<dbReference type="KEGG" id="fya:KMW28_06215"/>
<dbReference type="AlphaFoldDB" id="A0AAX1NAS8"/>
<organism evidence="2 3">
    <name type="scientific">Flammeovirga yaeyamensis</name>
    <dbReference type="NCBI Taxonomy" id="367791"/>
    <lineage>
        <taxon>Bacteria</taxon>
        <taxon>Pseudomonadati</taxon>
        <taxon>Bacteroidota</taxon>
        <taxon>Cytophagia</taxon>
        <taxon>Cytophagales</taxon>
        <taxon>Flammeovirgaceae</taxon>
        <taxon>Flammeovirga</taxon>
    </lineage>
</organism>
<dbReference type="EMBL" id="CP076132">
    <property type="protein sequence ID" value="QWG03172.1"/>
    <property type="molecule type" value="Genomic_DNA"/>
</dbReference>
<dbReference type="NCBIfam" id="TIGR02174">
    <property type="entry name" value="CXXU_selWTH"/>
    <property type="match status" value="1"/>
</dbReference>
<dbReference type="InterPro" id="IPR036249">
    <property type="entry name" value="Thioredoxin-like_sf"/>
</dbReference>
<dbReference type="InterPro" id="IPR011893">
    <property type="entry name" value="Selenoprotein_Rdx-typ"/>
</dbReference>
<keyword evidence="1" id="KW-0676">Redox-active center</keyword>
<evidence type="ECO:0000256" key="1">
    <source>
        <dbReference type="ARBA" id="ARBA00023284"/>
    </source>
</evidence>